<evidence type="ECO:0000313" key="4">
    <source>
        <dbReference type="Proteomes" id="UP000238916"/>
    </source>
</evidence>
<gene>
    <name evidence="3" type="ORF">SBF1_6590001</name>
</gene>
<dbReference type="Pfam" id="PF00437">
    <property type="entry name" value="T2SSE"/>
    <property type="match status" value="1"/>
</dbReference>
<evidence type="ECO:0000256" key="1">
    <source>
        <dbReference type="ARBA" id="ARBA00006611"/>
    </source>
</evidence>
<dbReference type="Gene3D" id="3.30.450.380">
    <property type="match status" value="1"/>
</dbReference>
<evidence type="ECO:0000313" key="3">
    <source>
        <dbReference type="EMBL" id="SPF53360.1"/>
    </source>
</evidence>
<dbReference type="Proteomes" id="UP000238916">
    <property type="component" value="Unassembled WGS sequence"/>
</dbReference>
<dbReference type="GO" id="GO:0016887">
    <property type="term" value="F:ATP hydrolysis activity"/>
    <property type="evidence" value="ECO:0007669"/>
    <property type="project" value="InterPro"/>
</dbReference>
<dbReference type="EMBL" id="OMOF01000622">
    <property type="protein sequence ID" value="SPF53360.1"/>
    <property type="molecule type" value="Genomic_DNA"/>
</dbReference>
<dbReference type="PANTHER" id="PTHR30486">
    <property type="entry name" value="TWITCHING MOTILITY PROTEIN PILT"/>
    <property type="match status" value="1"/>
</dbReference>
<dbReference type="InterPro" id="IPR001482">
    <property type="entry name" value="T2SS/T4SS_dom"/>
</dbReference>
<dbReference type="SUPFAM" id="SSF52540">
    <property type="entry name" value="P-loop containing nucleoside triphosphate hydrolases"/>
    <property type="match status" value="1"/>
</dbReference>
<evidence type="ECO:0000259" key="2">
    <source>
        <dbReference type="Pfam" id="PF00437"/>
    </source>
</evidence>
<dbReference type="Gene3D" id="3.40.50.300">
    <property type="entry name" value="P-loop containing nucleotide triphosphate hydrolases"/>
    <property type="match status" value="1"/>
</dbReference>
<dbReference type="InterPro" id="IPR050921">
    <property type="entry name" value="T4SS_GSP_E_ATPase"/>
</dbReference>
<sequence>MQQARRVIERKSLTSKEKTEAYERIEAELFGFGILDKHIKNNQITEIIIDAPNKIDVELGGVLYRLGEDVPFEQDEVFDHDEELQQWTDNLMRMAKAERSLNYGNPRVNVELANGERVEATCPPITEHITVNIRKSVKQTKKYSANDQIATGSATEAMLKFLLAAARGKATMLFLGGTGTGKTTWVRTLMEDGGFDPEERVIMIEDVRETNASLKRFLSMQTVTQGQNKIDMVALFEECMRKRPDRVCVSEIRGVEAAVFLLTSAAGHDGAMTTMHAGSPEKAVFLLVMRMRQAGYNMSEQFLERFIHEQVHIMVFIARTRDGRRRISRIVEVNSLDKPNVPKFKDIFLWDPLTDTFEWVNDIEPDKRREWTINGAEVPSKGGEISAIVG</sequence>
<dbReference type="PANTHER" id="PTHR30486:SF6">
    <property type="entry name" value="TYPE IV PILUS RETRACTATION ATPASE PILT"/>
    <property type="match status" value="1"/>
</dbReference>
<protein>
    <submittedName>
        <fullName evidence="3">Flp pilus assembly protein, ATPase CpaF</fullName>
    </submittedName>
</protein>
<proteinExistence type="inferred from homology"/>
<reference evidence="4" key="1">
    <citation type="submission" date="2018-02" db="EMBL/GenBank/DDBJ databases">
        <authorList>
            <person name="Hausmann B."/>
        </authorList>
    </citation>
    <scope>NUCLEOTIDE SEQUENCE [LARGE SCALE GENOMIC DNA]</scope>
    <source>
        <strain evidence="4">Peat soil MAG SbF1</strain>
    </source>
</reference>
<feature type="domain" description="Bacterial type II secretion system protein E" evidence="2">
    <location>
        <begin position="33"/>
        <end position="298"/>
    </location>
</feature>
<accession>A0A2U3LN84</accession>
<name>A0A2U3LN84_9FIRM</name>
<comment type="similarity">
    <text evidence="1">Belongs to the GSP E family.</text>
</comment>
<dbReference type="AlphaFoldDB" id="A0A2U3LN84"/>
<organism evidence="3 4">
    <name type="scientific">Candidatus Desulfosporosinus infrequens</name>
    <dbReference type="NCBI Taxonomy" id="2043169"/>
    <lineage>
        <taxon>Bacteria</taxon>
        <taxon>Bacillati</taxon>
        <taxon>Bacillota</taxon>
        <taxon>Clostridia</taxon>
        <taxon>Eubacteriales</taxon>
        <taxon>Desulfitobacteriaceae</taxon>
        <taxon>Desulfosporosinus</taxon>
    </lineage>
</organism>
<dbReference type="InterPro" id="IPR027417">
    <property type="entry name" value="P-loop_NTPase"/>
</dbReference>